<feature type="non-terminal residue" evidence="2">
    <location>
        <position position="1"/>
    </location>
</feature>
<evidence type="ECO:0000313" key="2">
    <source>
        <dbReference type="EMBL" id="MCB8610593.1"/>
    </source>
</evidence>
<keyword evidence="1" id="KW-0472">Membrane</keyword>
<keyword evidence="1" id="KW-0812">Transmembrane</keyword>
<accession>A0AAW4VN78</accession>
<keyword evidence="2" id="KW-0813">Transport</keyword>
<comment type="caution">
    <text evidence="2">The sequence shown here is derived from an EMBL/GenBank/DDBJ whole genome shotgun (WGS) entry which is preliminary data.</text>
</comment>
<dbReference type="GO" id="GO:0005886">
    <property type="term" value="C:plasma membrane"/>
    <property type="evidence" value="ECO:0007669"/>
    <property type="project" value="TreeGrafter"/>
</dbReference>
<proteinExistence type="predicted"/>
<gene>
    <name evidence="2" type="ORF">LJD69_08300</name>
</gene>
<dbReference type="Proteomes" id="UP001198439">
    <property type="component" value="Unassembled WGS sequence"/>
</dbReference>
<organism evidence="2 3">
    <name type="scientific">Faecalibacillus faecis</name>
    <dbReference type="NCBI Taxonomy" id="1982628"/>
    <lineage>
        <taxon>Bacteria</taxon>
        <taxon>Bacillati</taxon>
        <taxon>Bacillota</taxon>
        <taxon>Erysipelotrichia</taxon>
        <taxon>Erysipelotrichales</taxon>
        <taxon>Coprobacillaceae</taxon>
        <taxon>Faecalibacillus</taxon>
    </lineage>
</organism>
<sequence>ACLTVPWTTPPIVFGFLACGASIMGAVTQAILIVVSTVIYTPFLISYEKYQNKQAAEA</sequence>
<name>A0AAW4VN78_9FIRM</name>
<keyword evidence="2" id="KW-0762">Sugar transport</keyword>
<dbReference type="InterPro" id="IPR051088">
    <property type="entry name" value="PTS_Sugar-EIIC/EIIB"/>
</dbReference>
<evidence type="ECO:0000313" key="3">
    <source>
        <dbReference type="Proteomes" id="UP001198439"/>
    </source>
</evidence>
<feature type="transmembrane region" description="Helical" evidence="1">
    <location>
        <begin position="12"/>
        <end position="45"/>
    </location>
</feature>
<evidence type="ECO:0000256" key="1">
    <source>
        <dbReference type="SAM" id="Phobius"/>
    </source>
</evidence>
<dbReference type="GO" id="GO:1901264">
    <property type="term" value="P:carbohydrate derivative transport"/>
    <property type="evidence" value="ECO:0007669"/>
    <property type="project" value="TreeGrafter"/>
</dbReference>
<dbReference type="AlphaFoldDB" id="A0AAW4VN78"/>
<keyword evidence="1" id="KW-1133">Transmembrane helix</keyword>
<dbReference type="PANTHER" id="PTHR33989">
    <property type="match status" value="1"/>
</dbReference>
<dbReference type="PANTHER" id="PTHR33989:SF4">
    <property type="entry name" value="PTS SYSTEM N,N'-DIACETYLCHITOBIOSE-SPECIFIC EIIC COMPONENT"/>
    <property type="match status" value="1"/>
</dbReference>
<reference evidence="2" key="1">
    <citation type="submission" date="2021-10" db="EMBL/GenBank/DDBJ databases">
        <title>Collection of gut derived symbiotic bacterial strains cultured from healthy donors.</title>
        <authorList>
            <person name="Lin H."/>
            <person name="Littmann E."/>
            <person name="Kohout C."/>
            <person name="Pamer E.G."/>
        </authorList>
    </citation>
    <scope>NUCLEOTIDE SEQUENCE</scope>
    <source>
        <strain evidence="2">DFI.4.48</strain>
    </source>
</reference>
<protein>
    <submittedName>
        <fullName evidence="2">PTS sugar transporter subunit IIC</fullName>
    </submittedName>
</protein>
<dbReference type="EMBL" id="JAJDKZ010000020">
    <property type="protein sequence ID" value="MCB8610593.1"/>
    <property type="molecule type" value="Genomic_DNA"/>
</dbReference>